<organism evidence="2">
    <name type="scientific">marine metagenome</name>
    <dbReference type="NCBI Taxonomy" id="408172"/>
    <lineage>
        <taxon>unclassified sequences</taxon>
        <taxon>metagenomes</taxon>
        <taxon>ecological metagenomes</taxon>
    </lineage>
</organism>
<feature type="non-terminal residue" evidence="2">
    <location>
        <position position="154"/>
    </location>
</feature>
<feature type="non-terminal residue" evidence="2">
    <location>
        <position position="1"/>
    </location>
</feature>
<dbReference type="AlphaFoldDB" id="A0A383E130"/>
<evidence type="ECO:0000313" key="2">
    <source>
        <dbReference type="EMBL" id="SVE50532.1"/>
    </source>
</evidence>
<protein>
    <recommendedName>
        <fullName evidence="1">Cyclic nucleotide-binding domain-containing protein</fullName>
    </recommendedName>
</protein>
<evidence type="ECO:0000259" key="1">
    <source>
        <dbReference type="PROSITE" id="PS50042"/>
    </source>
</evidence>
<name>A0A383E130_9ZZZZ</name>
<reference evidence="2" key="1">
    <citation type="submission" date="2018-05" db="EMBL/GenBank/DDBJ databases">
        <authorList>
            <person name="Lanie J.A."/>
            <person name="Ng W.-L."/>
            <person name="Kazmierczak K.M."/>
            <person name="Andrzejewski T.M."/>
            <person name="Davidsen T.M."/>
            <person name="Wayne K.J."/>
            <person name="Tettelin H."/>
            <person name="Glass J.I."/>
            <person name="Rusch D."/>
            <person name="Podicherti R."/>
            <person name="Tsui H.-C.T."/>
            <person name="Winkler M.E."/>
        </authorList>
    </citation>
    <scope>NUCLEOTIDE SEQUENCE</scope>
</reference>
<accession>A0A383E130</accession>
<dbReference type="InterPro" id="IPR018490">
    <property type="entry name" value="cNMP-bd_dom_sf"/>
</dbReference>
<dbReference type="SUPFAM" id="SSF51206">
    <property type="entry name" value="cAMP-binding domain-like"/>
    <property type="match status" value="1"/>
</dbReference>
<dbReference type="InterPro" id="IPR014710">
    <property type="entry name" value="RmlC-like_jellyroll"/>
</dbReference>
<dbReference type="InterPro" id="IPR000595">
    <property type="entry name" value="cNMP-bd_dom"/>
</dbReference>
<feature type="domain" description="Cyclic nucleotide-binding" evidence="1">
    <location>
        <begin position="34"/>
        <end position="102"/>
    </location>
</feature>
<sequence>VTDKIDLLDLVRTIQSEETTIGVKKSEYLDFVKGDEAFLVLDGEVVAFDRHDVKTGLSQTITLGKDDPIGFAEAIASRTPTLRYVANTEVKLLKIDAMALRKSVAEANILAATIIRYIVSRIFKETKRSKNYMFEDEFIDRNRDIFHRAKIASG</sequence>
<gene>
    <name evidence="2" type="ORF">METZ01_LOCUS503386</name>
</gene>
<proteinExistence type="predicted"/>
<dbReference type="Gene3D" id="2.60.120.10">
    <property type="entry name" value="Jelly Rolls"/>
    <property type="match status" value="1"/>
</dbReference>
<dbReference type="EMBL" id="UINC01221966">
    <property type="protein sequence ID" value="SVE50532.1"/>
    <property type="molecule type" value="Genomic_DNA"/>
</dbReference>
<dbReference type="PROSITE" id="PS50042">
    <property type="entry name" value="CNMP_BINDING_3"/>
    <property type="match status" value="1"/>
</dbReference>